<reference evidence="3" key="1">
    <citation type="submission" date="2021-01" db="UniProtKB">
        <authorList>
            <consortium name="EnsemblPlants"/>
        </authorList>
    </citation>
    <scope>IDENTIFICATION</scope>
</reference>
<dbReference type="GO" id="GO:0009008">
    <property type="term" value="F:DNA-methyltransferase activity"/>
    <property type="evidence" value="ECO:0007669"/>
    <property type="project" value="EnsemblPlants"/>
</dbReference>
<dbReference type="PANTHER" id="PTHR12829">
    <property type="entry name" value="N6-ADENOSINE-METHYLTRANSFERASE"/>
    <property type="match status" value="1"/>
</dbReference>
<evidence type="ECO:0008006" key="5">
    <source>
        <dbReference type="Google" id="ProtNLM"/>
    </source>
</evidence>
<dbReference type="GO" id="GO:0005634">
    <property type="term" value="C:nucleus"/>
    <property type="evidence" value="ECO:0007669"/>
    <property type="project" value="TreeGrafter"/>
</dbReference>
<dbReference type="OMA" id="EPLRFQD"/>
<organism evidence="3 4">
    <name type="scientific">Kalanchoe fedtschenkoi</name>
    <name type="common">Lavender scallops</name>
    <name type="synonym">South American air plant</name>
    <dbReference type="NCBI Taxonomy" id="63787"/>
    <lineage>
        <taxon>Eukaryota</taxon>
        <taxon>Viridiplantae</taxon>
        <taxon>Streptophyta</taxon>
        <taxon>Embryophyta</taxon>
        <taxon>Tracheophyta</taxon>
        <taxon>Spermatophyta</taxon>
        <taxon>Magnoliopsida</taxon>
        <taxon>eudicotyledons</taxon>
        <taxon>Gunneridae</taxon>
        <taxon>Pentapetalae</taxon>
        <taxon>Saxifragales</taxon>
        <taxon>Crassulaceae</taxon>
        <taxon>Kalanchoe</taxon>
    </lineage>
</organism>
<dbReference type="GO" id="GO:0010286">
    <property type="term" value="P:heat acclimation"/>
    <property type="evidence" value="ECO:0007669"/>
    <property type="project" value="EnsemblPlants"/>
</dbReference>
<evidence type="ECO:0000313" key="4">
    <source>
        <dbReference type="Proteomes" id="UP000594263"/>
    </source>
</evidence>
<dbReference type="AlphaFoldDB" id="A0A7N1A1V9"/>
<evidence type="ECO:0000256" key="2">
    <source>
        <dbReference type="SAM" id="MobiDB-lite"/>
    </source>
</evidence>
<feature type="region of interest" description="Disordered" evidence="2">
    <location>
        <begin position="53"/>
        <end position="81"/>
    </location>
</feature>
<evidence type="ECO:0000313" key="3">
    <source>
        <dbReference type="EnsemblPlants" id="Kaladp0076s0184.1.v1.1"/>
    </source>
</evidence>
<dbReference type="GO" id="GO:0106346">
    <property type="term" value="F:snRNA methyltransferase activity"/>
    <property type="evidence" value="ECO:0007669"/>
    <property type="project" value="EnsemblPlants"/>
</dbReference>
<dbReference type="InterPro" id="IPR007757">
    <property type="entry name" value="MT-A70-like"/>
</dbReference>
<dbReference type="EnsemblPlants" id="Kaladp0076s0184.1.v1.1">
    <property type="protein sequence ID" value="Kaladp0076s0184.1.v1.1"/>
    <property type="gene ID" value="Kaladp0076s0184.v1.1"/>
</dbReference>
<dbReference type="Pfam" id="PF05063">
    <property type="entry name" value="MT-A70"/>
    <property type="match status" value="1"/>
</dbReference>
<dbReference type="Gramene" id="Kaladp0076s0184.1.v1.1">
    <property type="protein sequence ID" value="Kaladp0076s0184.1.v1.1"/>
    <property type="gene ID" value="Kaladp0076s0184.v1.1"/>
</dbReference>
<proteinExistence type="inferred from homology"/>
<evidence type="ECO:0000256" key="1">
    <source>
        <dbReference type="PROSITE-ProRule" id="PRU00489"/>
    </source>
</evidence>
<comment type="similarity">
    <text evidence="1">Belongs to the MT-A70-like family.</text>
</comment>
<dbReference type="PANTHER" id="PTHR12829:SF4">
    <property type="entry name" value="N(6)-ADENINE-SPECIFIC METHYLTRANSFERASE METTL4"/>
    <property type="match status" value="1"/>
</dbReference>
<sequence>MRGSESEVSEFLSTGIYRLSNFSGVFVDPVRLLNSSYSSHQVSSTAYYSRFFQSKQEQPRTTSRKKRKRAATSPPPLNQAELRHQEVRPVLVKAHESFLEATHLLSVLPTLRNTSENSNVSGVKQSLVQLGAVWQAPLFDITLKFHSNQAHPFDNGDVPTSFVDSKVLPIFNNLVANDTSYDVEAELLDSKYIIPRHSCFLMSDMVHINKLIPENSDCGFHLIVVDPPWENGSARQKSMYPTLPNKYFLSLPIKKLAHTEGAIVALWVTNREKLRSFVERELFAKWGVKHVATYYWLKVKADGSLISELDLFHHRPYECLLLGYCFGEAATSSQKTTFKTLRDDVIISIPGDYSRKPPLEELLKEYVPGSKPAKCIELFAREMAAGWTSWGNEPLHFQDSSYFIKGV</sequence>
<name>A0A7N1A1V9_KALFE</name>
<protein>
    <recommendedName>
        <fullName evidence="5">Methyltransferase-like protein 2</fullName>
    </recommendedName>
</protein>
<dbReference type="GO" id="GO:0032259">
    <property type="term" value="P:methylation"/>
    <property type="evidence" value="ECO:0007669"/>
    <property type="project" value="EnsemblPlants"/>
</dbReference>
<dbReference type="SMR" id="A0A7N1A1V9"/>
<keyword evidence="4" id="KW-1185">Reference proteome</keyword>
<accession>A0A7N1A1V9</accession>
<dbReference type="PROSITE" id="PS51143">
    <property type="entry name" value="MT_A70"/>
    <property type="match status" value="1"/>
</dbReference>
<dbReference type="Proteomes" id="UP000594263">
    <property type="component" value="Unplaced"/>
</dbReference>